<gene>
    <name evidence="3" type="ORF">GE061_004004</name>
</gene>
<dbReference type="GO" id="GO:0006351">
    <property type="term" value="P:DNA-templated transcription"/>
    <property type="evidence" value="ECO:0007669"/>
    <property type="project" value="InterPro"/>
</dbReference>
<dbReference type="Proteomes" id="UP000466442">
    <property type="component" value="Linkage Group LG12"/>
</dbReference>
<dbReference type="GO" id="GO:0071897">
    <property type="term" value="P:DNA biosynthetic process"/>
    <property type="evidence" value="ECO:0007669"/>
    <property type="project" value="UniProtKB-ARBA"/>
</dbReference>
<proteinExistence type="predicted"/>
<keyword evidence="4" id="KW-1185">Reference proteome</keyword>
<evidence type="ECO:0000313" key="4">
    <source>
        <dbReference type="Proteomes" id="UP000466442"/>
    </source>
</evidence>
<protein>
    <recommendedName>
        <fullName evidence="2">RNA-dependent RNA polymerase alsuviricetes domain-containing protein</fullName>
    </recommendedName>
</protein>
<dbReference type="InterPro" id="IPR043502">
    <property type="entry name" value="DNA/RNA_pol_sf"/>
</dbReference>
<evidence type="ECO:0000256" key="1">
    <source>
        <dbReference type="SAM" id="MobiDB-lite"/>
    </source>
</evidence>
<reference evidence="3" key="1">
    <citation type="journal article" date="2021" name="Mol. Ecol. Resour.">
        <title>Apolygus lucorum genome provides insights into omnivorousness and mesophyll feeding.</title>
        <authorList>
            <person name="Liu Y."/>
            <person name="Liu H."/>
            <person name="Wang H."/>
            <person name="Huang T."/>
            <person name="Liu B."/>
            <person name="Yang B."/>
            <person name="Yin L."/>
            <person name="Li B."/>
            <person name="Zhang Y."/>
            <person name="Zhang S."/>
            <person name="Jiang F."/>
            <person name="Zhang X."/>
            <person name="Ren Y."/>
            <person name="Wang B."/>
            <person name="Wang S."/>
            <person name="Lu Y."/>
            <person name="Wu K."/>
            <person name="Fan W."/>
            <person name="Wang G."/>
        </authorList>
    </citation>
    <scope>NUCLEOTIDE SEQUENCE</scope>
    <source>
        <strain evidence="3">12Hb</strain>
    </source>
</reference>
<dbReference type="InterPro" id="IPR001788">
    <property type="entry name" value="RNA-dep_RNA_pol_alsuvir"/>
</dbReference>
<sequence length="538" mass="61172">MAQVFDSPLSFHNDIITTSTVKFTPKWQSNGIRSFLAVIEDMGERFVCEVYDRILGVLRLASGANLVPWCGTVDEVFYSAGFRTPFEILHDAGRPAVNNRWGIDPAYQLERTTLASRNQAKGLYLRSIATDPITGRYNILATPSDSSHTTRRTATSLQALELEEAHLASKSYTTTSTQDEEWSKPLSLEQRKQILEECEKALHTRPLSRPIKPTLNLLAKELTSFERFIPQFTNQRNYPLEVLRNPWNSKAAMEVPDGAAKSWRCANETFAEWVIIAVPEAQDKDTAILADVGCPCKPWTSSTVQTTSTRDEVTTPPGHLDKRENSLNEVLLAFQKRNGAVPELSLDSNIDHEANILVRNFASTAIDRSRFNLLADFKAQPVEFNSQLIREWVEIQSTDVLSKLVPDEPGQLHDWILDQYSYMIKNKPKPPLSEEAMDEYTALQTIAYHEKFINAVFCPLMREIKRWLLAVLDVRFLLFTDVSPDDFADKITRTFSEVLFSDMYMGTTKESDIRKFDKSQLEKILRAERKLLVLLGLP</sequence>
<dbReference type="GO" id="GO:0003968">
    <property type="term" value="F:RNA-directed RNA polymerase activity"/>
    <property type="evidence" value="ECO:0007669"/>
    <property type="project" value="InterPro"/>
</dbReference>
<evidence type="ECO:0000313" key="3">
    <source>
        <dbReference type="EMBL" id="KAF6201612.1"/>
    </source>
</evidence>
<dbReference type="Pfam" id="PF00978">
    <property type="entry name" value="RdRP_2"/>
    <property type="match status" value="1"/>
</dbReference>
<dbReference type="AlphaFoldDB" id="A0A8S9WXZ2"/>
<accession>A0A8S9WXZ2</accession>
<dbReference type="SUPFAM" id="SSF56672">
    <property type="entry name" value="DNA/RNA polymerases"/>
    <property type="match status" value="1"/>
</dbReference>
<evidence type="ECO:0000259" key="2">
    <source>
        <dbReference type="Pfam" id="PF00978"/>
    </source>
</evidence>
<feature type="domain" description="RNA-dependent RNA polymerase alsuviricetes" evidence="2">
    <location>
        <begin position="318"/>
        <end position="538"/>
    </location>
</feature>
<feature type="region of interest" description="Disordered" evidence="1">
    <location>
        <begin position="301"/>
        <end position="321"/>
    </location>
</feature>
<comment type="caution">
    <text evidence="3">The sequence shown here is derived from an EMBL/GenBank/DDBJ whole genome shotgun (WGS) entry which is preliminary data.</text>
</comment>
<name>A0A8S9WXZ2_APOLU</name>
<feature type="compositionally biased region" description="Basic and acidic residues" evidence="1">
    <location>
        <begin position="309"/>
        <end position="321"/>
    </location>
</feature>
<dbReference type="GO" id="GO:0003723">
    <property type="term" value="F:RNA binding"/>
    <property type="evidence" value="ECO:0007669"/>
    <property type="project" value="InterPro"/>
</dbReference>
<organism evidence="3 4">
    <name type="scientific">Apolygus lucorum</name>
    <name type="common">Small green plant bug</name>
    <name type="synonym">Lygocoris lucorum</name>
    <dbReference type="NCBI Taxonomy" id="248454"/>
    <lineage>
        <taxon>Eukaryota</taxon>
        <taxon>Metazoa</taxon>
        <taxon>Ecdysozoa</taxon>
        <taxon>Arthropoda</taxon>
        <taxon>Hexapoda</taxon>
        <taxon>Insecta</taxon>
        <taxon>Pterygota</taxon>
        <taxon>Neoptera</taxon>
        <taxon>Paraneoptera</taxon>
        <taxon>Hemiptera</taxon>
        <taxon>Heteroptera</taxon>
        <taxon>Panheteroptera</taxon>
        <taxon>Cimicomorpha</taxon>
        <taxon>Miridae</taxon>
        <taxon>Mirini</taxon>
        <taxon>Apolygus</taxon>
    </lineage>
</organism>
<dbReference type="EMBL" id="WIXP02000012">
    <property type="protein sequence ID" value="KAF6201612.1"/>
    <property type="molecule type" value="Genomic_DNA"/>
</dbReference>
<dbReference type="OrthoDB" id="8241209at2759"/>